<dbReference type="GO" id="GO:0016787">
    <property type="term" value="F:hydrolase activity"/>
    <property type="evidence" value="ECO:0007669"/>
    <property type="project" value="UniProtKB-KW"/>
</dbReference>
<evidence type="ECO:0000313" key="1">
    <source>
        <dbReference type="EMBL" id="MCQ4080735.1"/>
    </source>
</evidence>
<gene>
    <name evidence="1" type="ORF">NGB36_08995</name>
</gene>
<comment type="caution">
    <text evidence="1">The sequence shown here is derived from an EMBL/GenBank/DDBJ whole genome shotgun (WGS) entry which is preliminary data.</text>
</comment>
<organism evidence="1 2">
    <name type="scientific">Streptomyces humicola</name>
    <dbReference type="NCBI Taxonomy" id="2953240"/>
    <lineage>
        <taxon>Bacteria</taxon>
        <taxon>Bacillati</taxon>
        <taxon>Actinomycetota</taxon>
        <taxon>Actinomycetes</taxon>
        <taxon>Kitasatosporales</taxon>
        <taxon>Streptomycetaceae</taxon>
        <taxon>Streptomyces</taxon>
    </lineage>
</organism>
<dbReference type="SUPFAM" id="SSF53474">
    <property type="entry name" value="alpha/beta-Hydrolases"/>
    <property type="match status" value="1"/>
</dbReference>
<protein>
    <submittedName>
        <fullName evidence="1">Alpha/beta hydrolase</fullName>
    </submittedName>
</protein>
<evidence type="ECO:0000313" key="2">
    <source>
        <dbReference type="Proteomes" id="UP001057702"/>
    </source>
</evidence>
<dbReference type="Proteomes" id="UP001057702">
    <property type="component" value="Unassembled WGS sequence"/>
</dbReference>
<dbReference type="InterPro" id="IPR029058">
    <property type="entry name" value="AB_hydrolase_fold"/>
</dbReference>
<dbReference type="Gene3D" id="3.40.50.1820">
    <property type="entry name" value="alpha/beta hydrolase"/>
    <property type="match status" value="1"/>
</dbReference>
<sequence length="102" mass="11541">MEERDDGWWPLFSFAHMLSSREPWIPDAHWEELAHVRCPTLVVRGWDGELGRAEAQEMVRVLPHGSYAEIADAGHHVPWDQPAAWQSAVDSFLAEVLTPSAP</sequence>
<dbReference type="EMBL" id="JANFNG010000004">
    <property type="protein sequence ID" value="MCQ4080735.1"/>
    <property type="molecule type" value="Genomic_DNA"/>
</dbReference>
<dbReference type="RefSeq" id="WP_255919627.1">
    <property type="nucleotide sequence ID" value="NZ_JANFNG010000004.1"/>
</dbReference>
<accession>A0ABT1PW27</accession>
<name>A0ABT1PW27_9ACTN</name>
<keyword evidence="2" id="KW-1185">Reference proteome</keyword>
<reference evidence="1" key="1">
    <citation type="submission" date="2022-06" db="EMBL/GenBank/DDBJ databases">
        <title>Draft genome sequence of Streptomyces sp. RB6PN25 isolated from peat swamp forest in Thailand.</title>
        <authorList>
            <person name="Duangmal K."/>
            <person name="Klaysubun C."/>
        </authorList>
    </citation>
    <scope>NUCLEOTIDE SEQUENCE</scope>
    <source>
        <strain evidence="1">RB6PN25</strain>
    </source>
</reference>
<keyword evidence="1" id="KW-0378">Hydrolase</keyword>
<proteinExistence type="predicted"/>